<dbReference type="InterPro" id="IPR036770">
    <property type="entry name" value="Ankyrin_rpt-contain_sf"/>
</dbReference>
<evidence type="ECO:0000256" key="11">
    <source>
        <dbReference type="PROSITE-ProRule" id="PRU00023"/>
    </source>
</evidence>
<feature type="compositionally biased region" description="Low complexity" evidence="12">
    <location>
        <begin position="2640"/>
        <end position="2655"/>
    </location>
</feature>
<dbReference type="GO" id="GO:0005737">
    <property type="term" value="C:cytoplasm"/>
    <property type="evidence" value="ECO:0007669"/>
    <property type="project" value="UniProtKB-SubCell"/>
</dbReference>
<evidence type="ECO:0000256" key="9">
    <source>
        <dbReference type="ARBA" id="ARBA00023136"/>
    </source>
</evidence>
<keyword evidence="7" id="KW-0528">Neurotoxin</keyword>
<feature type="compositionally biased region" description="Acidic residues" evidence="12">
    <location>
        <begin position="2237"/>
        <end position="2252"/>
    </location>
</feature>
<feature type="compositionally biased region" description="Acidic residues" evidence="12">
    <location>
        <begin position="2525"/>
        <end position="2534"/>
    </location>
</feature>
<dbReference type="HOGENOM" id="CLU_225554_0_0_1"/>
<feature type="repeat" description="ANK" evidence="11">
    <location>
        <begin position="436"/>
        <end position="468"/>
    </location>
</feature>
<dbReference type="FunFam" id="2.60.220.30:FF:000002">
    <property type="entry name" value="Ankyrin-3 isoform 2"/>
    <property type="match status" value="1"/>
</dbReference>
<dbReference type="Pfam" id="PF12796">
    <property type="entry name" value="Ank_2"/>
    <property type="match status" value="7"/>
</dbReference>
<accession>T1KMS8</accession>
<feature type="repeat" description="ANK" evidence="11">
    <location>
        <begin position="535"/>
        <end position="567"/>
    </location>
</feature>
<feature type="region of interest" description="Disordered" evidence="12">
    <location>
        <begin position="2640"/>
        <end position="2666"/>
    </location>
</feature>
<dbReference type="EMBL" id="CAEY01000249">
    <property type="status" value="NOT_ANNOTATED_CDS"/>
    <property type="molecule type" value="Genomic_DNA"/>
</dbReference>
<dbReference type="SUPFAM" id="SSF47986">
    <property type="entry name" value="DEATH domain"/>
    <property type="match status" value="1"/>
</dbReference>
<dbReference type="PROSITE" id="PS51145">
    <property type="entry name" value="ZU5"/>
    <property type="match status" value="2"/>
</dbReference>
<feature type="region of interest" description="Disordered" evidence="12">
    <location>
        <begin position="2230"/>
        <end position="2263"/>
    </location>
</feature>
<feature type="repeat" description="ANK" evidence="11">
    <location>
        <begin position="502"/>
        <end position="534"/>
    </location>
</feature>
<evidence type="ECO:0000256" key="7">
    <source>
        <dbReference type="ARBA" id="ARBA00023028"/>
    </source>
</evidence>
<reference evidence="15" key="1">
    <citation type="submission" date="2011-08" db="EMBL/GenBank/DDBJ databases">
        <authorList>
            <person name="Rombauts S."/>
        </authorList>
    </citation>
    <scope>NUCLEOTIDE SEQUENCE</scope>
    <source>
        <strain evidence="15">London</strain>
    </source>
</reference>
<feature type="compositionally biased region" description="Polar residues" evidence="12">
    <location>
        <begin position="2372"/>
        <end position="2382"/>
    </location>
</feature>
<feature type="region of interest" description="Disordered" evidence="12">
    <location>
        <begin position="2329"/>
        <end position="2459"/>
    </location>
</feature>
<dbReference type="GO" id="GO:0006887">
    <property type="term" value="P:exocytosis"/>
    <property type="evidence" value="ECO:0007669"/>
    <property type="project" value="UniProtKB-KW"/>
</dbReference>
<feature type="domain" description="ZU5" evidence="13">
    <location>
        <begin position="1076"/>
        <end position="1223"/>
    </location>
</feature>
<comment type="subcellular location">
    <subcellularLocation>
        <location evidence="2">Cytoplasm</location>
    </subcellularLocation>
    <subcellularLocation>
        <location evidence="1">Target cell membrane</location>
    </subcellularLocation>
</comment>
<keyword evidence="3" id="KW-0268">Exocytosis</keyword>
<feature type="repeat" description="ANK" evidence="11">
    <location>
        <begin position="469"/>
        <end position="501"/>
    </location>
</feature>
<dbReference type="FunFam" id="1.25.40.20:FF:000001">
    <property type="entry name" value="Ankyrin-2 isoform 2"/>
    <property type="match status" value="1"/>
</dbReference>
<dbReference type="PANTHER" id="PTHR24123:SF141">
    <property type="entry name" value="ANKYRIN 2, ISOFORM U"/>
    <property type="match status" value="1"/>
</dbReference>
<dbReference type="CDD" id="cd01670">
    <property type="entry name" value="Death"/>
    <property type="match status" value="1"/>
</dbReference>
<dbReference type="PANTHER" id="PTHR24123">
    <property type="entry name" value="ANKYRIN REPEAT-CONTAINING"/>
    <property type="match status" value="1"/>
</dbReference>
<proteinExistence type="predicted"/>
<dbReference type="InterPro" id="IPR051165">
    <property type="entry name" value="Multifunctional_ANK_Repeat"/>
</dbReference>
<dbReference type="InterPro" id="IPR040745">
    <property type="entry name" value="Ankyrin_UPA"/>
</dbReference>
<keyword evidence="5" id="KW-1052">Target cell membrane</keyword>
<feature type="compositionally biased region" description="Low complexity" evidence="12">
    <location>
        <begin position="1637"/>
        <end position="1662"/>
    </location>
</feature>
<dbReference type="GO" id="GO:0044231">
    <property type="term" value="C:host cell presynaptic membrane"/>
    <property type="evidence" value="ECO:0007669"/>
    <property type="project" value="UniProtKB-KW"/>
</dbReference>
<feature type="repeat" description="ANK" evidence="11">
    <location>
        <begin position="44"/>
        <end position="76"/>
    </location>
</feature>
<evidence type="ECO:0000256" key="12">
    <source>
        <dbReference type="SAM" id="MobiDB-lite"/>
    </source>
</evidence>
<evidence type="ECO:0000256" key="1">
    <source>
        <dbReference type="ARBA" id="ARBA00004175"/>
    </source>
</evidence>
<feature type="repeat" description="ANK" evidence="11">
    <location>
        <begin position="205"/>
        <end position="237"/>
    </location>
</feature>
<evidence type="ECO:0000259" key="13">
    <source>
        <dbReference type="PROSITE" id="PS51145"/>
    </source>
</evidence>
<feature type="repeat" description="ANK" evidence="11">
    <location>
        <begin position="370"/>
        <end position="402"/>
    </location>
</feature>
<keyword evidence="8 11" id="KW-0040">ANK repeat</keyword>
<name>T1KMS8_TETUR</name>
<feature type="compositionally biased region" description="Basic and acidic residues" evidence="12">
    <location>
        <begin position="2357"/>
        <end position="2367"/>
    </location>
</feature>
<dbReference type="Gene3D" id="1.25.40.20">
    <property type="entry name" value="Ankyrin repeat-containing domain"/>
    <property type="match status" value="3"/>
</dbReference>
<dbReference type="GO" id="GO:0044218">
    <property type="term" value="C:other organism cell membrane"/>
    <property type="evidence" value="ECO:0007669"/>
    <property type="project" value="UniProtKB-KW"/>
</dbReference>
<feature type="region of interest" description="Disordered" evidence="12">
    <location>
        <begin position="1606"/>
        <end position="1727"/>
    </location>
</feature>
<evidence type="ECO:0000256" key="6">
    <source>
        <dbReference type="ARBA" id="ARBA00022737"/>
    </source>
</evidence>
<evidence type="ECO:0000256" key="3">
    <source>
        <dbReference type="ARBA" id="ARBA00022483"/>
    </source>
</evidence>
<evidence type="ECO:0000256" key="8">
    <source>
        <dbReference type="ARBA" id="ARBA00023043"/>
    </source>
</evidence>
<evidence type="ECO:0000256" key="10">
    <source>
        <dbReference type="ARBA" id="ARBA00023298"/>
    </source>
</evidence>
<evidence type="ECO:0000256" key="2">
    <source>
        <dbReference type="ARBA" id="ARBA00004496"/>
    </source>
</evidence>
<dbReference type="Gene3D" id="2.60.220.30">
    <property type="match status" value="2"/>
</dbReference>
<dbReference type="Pfam" id="PF17809">
    <property type="entry name" value="UPA_2"/>
    <property type="match status" value="1"/>
</dbReference>
<dbReference type="InterPro" id="IPR002110">
    <property type="entry name" value="Ankyrin_rpt"/>
</dbReference>
<keyword evidence="10" id="KW-1053">Target membrane</keyword>
<feature type="repeat" description="ANK" evidence="11">
    <location>
        <begin position="337"/>
        <end position="369"/>
    </location>
</feature>
<feature type="compositionally biased region" description="Polar residues" evidence="12">
    <location>
        <begin position="2535"/>
        <end position="2548"/>
    </location>
</feature>
<feature type="compositionally biased region" description="Basic and acidic residues" evidence="12">
    <location>
        <begin position="1627"/>
        <end position="1636"/>
    </location>
</feature>
<feature type="region of interest" description="Disordered" evidence="12">
    <location>
        <begin position="3125"/>
        <end position="3177"/>
    </location>
</feature>
<evidence type="ECO:0000313" key="14">
    <source>
        <dbReference type="EnsemblMetazoa" id="tetur15g02730.1"/>
    </source>
</evidence>
<feature type="region of interest" description="Disordered" evidence="12">
    <location>
        <begin position="1787"/>
        <end position="1819"/>
    </location>
</feature>
<dbReference type="Pfam" id="PF00023">
    <property type="entry name" value="Ank"/>
    <property type="match status" value="4"/>
</dbReference>
<feature type="compositionally biased region" description="Basic and acidic residues" evidence="12">
    <location>
        <begin position="3125"/>
        <end position="3136"/>
    </location>
</feature>
<feature type="repeat" description="ANK" evidence="11">
    <location>
        <begin position="667"/>
        <end position="699"/>
    </location>
</feature>
<feature type="repeat" description="ANK" evidence="11">
    <location>
        <begin position="601"/>
        <end position="633"/>
    </location>
</feature>
<dbReference type="eggNOG" id="KOG4177">
    <property type="taxonomic scope" value="Eukaryota"/>
</dbReference>
<feature type="repeat" description="ANK" evidence="11">
    <location>
        <begin position="238"/>
        <end position="270"/>
    </location>
</feature>
<dbReference type="PROSITE" id="PS50088">
    <property type="entry name" value="ANK_REPEAT"/>
    <property type="match status" value="21"/>
</dbReference>
<sequence>MVKSSPQLVNEGSSSFLRAARAGNLEKVVEYLNGSLDINTANMNGMNALHLASKEGHTDMVKELLKRGANVNAGTNKGNTALHIASLGGKLQVVEILVDNGANVNSKSLNGFTPLYMAAQENHDAVVRYLLAHGANQSISTEDGFTPLAVALQQGHDKVVSILLENDSKGKVRLPALHIAAKKDDCKAAALLLQSDQKPDVTSKSGFTPLHIAAHYGNESIATLLLDKGANINFTAKHKITPLHVAAKWGKGNMVGLLLDRGAQIDAATRDGLTPLHCAARSGHEPVVDLLLRRGAPYSAKTKNGLAPLHMASQGDHIDSARTLLAYKAPVDDVTVDYLTPLHVAAHCGHVKVAKLLLDHKADVNAQALNGFVPLHIACKKNRLKVVELLLKHGASIEVKTESGLTPLHVASFMGCTNIVLFLIQHGANVNKSTIRGETPIHLAARAGQAEIIPILVRNGAQVDARAREDQTALHIASRLGDVEIVQLLLSRGASIDAATKDQYTALHIAAKEGKENVADALLEQGASLTATTKKGFTPLHLAAKYGQFKVARLLLEKDAPVDAQGKNGVTPLHVAAHYDHVQVALLLLEKKASPHATAKNGYTPLHIAAKKKQMEIATTLLEYGAKSNAESKAGFTPLHLAAQEGHTDMGELLISHKANVNAKSKLELTPLHLSAQSDKVGVAQVLLRNRADVNAQTKQGYTPLHVACHNGAINMIKLLIQAGANVDITTQHGYTPLHQAAQQGHTLVINLLLDSKASPNKTTNLGYTPLAIAQKCNYISVVETLKTVTEVTTTSIITTTTGEKYSYNNPETMQETFMTTDSEDEGGEGADNWAKVNLNYEKNDGTEYNKHDESFGFDVTHDESGSRAGDLSSHAPLTVDESISPSHIIMQESIINNFTPDNIDISRPPTSVGFLVSFMVDARGGAMRGCRHSGVRIIIPPRKAPMPMRITCRYLKKEKLIHPPPLMEGEACASRILEVGPSGAKFLGPVIIEVPHFASMRGREREIIILRSDDGENWKEHTLEASEEAVRDILNESFQGDSDLNALEPEFSSDRITRILTTDFPQYFAIITRIRQEVNAMGPEGGMVNSSVVPQVQAIFPAGALTKKIKVGLQAQPIASELVAKMLGNRVAVSPIVTVEPRRRKFHKPITLTIPVPQAATRGMINSYTGDTPTLRLLCSITGGTSKAQWEDVTGSTPLSFVNNCVSFTTTVSARFWLMDCRQVNEATKYATDLYREATAVPFMSKFVVFAKRHDPAEAQMRIFCMTDDKEDKTLEHQEQFTETAKSRDVEVLEGKPQYLEFAGNLVPVTKSGEQLNLTFNAFRENRLPFLIRVRDSSQEPFGKIAFMKEPRKTRGEPPQVPICNLNIKLPDTIVEEEPLNNHNDVQIIRETIQRSAIDDDIILNADPSIMQMGQDLAKDWIKVASHLDLDPGDTEKIKKQFANQESEQATAMLYSINLKKSLFNNKDLCKALWDIGRKDLVTKYYPNHSQYLAEYGIKLNGKLDEANEIIKSSKGLPTEREVAFDDKDIMKDAESMEESEGESVGVNVPTAAANNKVSLQEARGQEDEERETAVKQYLKYLEDEDREDSEERAAYRGEKSTPNELYIIKEEIQVPTGDPVIDTTDGDKSSKVEDQIQASVQQRLQQQQPQSQQQQQLLESGKPLESETWQSGEQDTSQVSVSSLPEDEKSEPTTATVSSATTTTTNASENAVSSRIASVTEEPGTKITVEQNEWFETEASGDVVHIIEQSTTCERNEDKSVKEENDHEMSYTEKKDYFAKLSHDSTVKPVPSTPHYYRSSSIETSGMNKGERRPSEGEIVETVGGFQERRAYFESTGRRSFSIDTASMDEARTAYNTCLVQRSSQHADSGLKEEDEQVDDINDAREYSKVCTSQLTAVESMESVESTNRLPLLTKPETVDGLTGNLSPREPDNLNIDVDRVSPLTKPSPPEIVDTATMEQVISPVIDFPDYLTPEVQVKVGVSPTEEVVNMATATESTDKPELVDLADDVPIQVEGSMAFVNSAFEGADAIDAREELNDGAVSPFEIIRDETEPVRNSLVSPDSEVYSETLQGEDEVMRQLDSERVEHYQESTDVNQDNLMGFKEKQIAVSDVDDVFVASSQAKLESTESDDKLSTIVHGSSRLHSASEIEENVVVWETTIHQHSIEMSDEVSEMTSNGMKIRLEERINEEVGETEKSESTDSSELKREARVLANQIVGKVKETIQSQGLTESVEISDEDLVELSDEQSTEEQPIKNESIDQKVDSEQLFGTKVIQDSISSEKVRVEKEETSEIIADSNGQEYLITEIKTTEEKTRSETIIKTDEFTEEESVVKMRVKPKSQSNDELGLGSSLGKEQRFSTDSERLANLTGASLSSTPTSSDRKFVSCLSESSRSPGSSRPTSSDFDHLVPNFSHGQGSSLTGPSGSEYETAATSQESSSYISAHQATTSGESNSYVTAKSSRESTISVDSDHSFNYTDSETSETLITGNFADESRTPVPQEDFVPEVRIIEGVQLDQNDPKEDYDEDEDDGSSTPVNYDLTSSQVKEPYESEIPEDVIRSGIEIPFMAGSCNWELIERPDHSSSSSPFEIIPITNEQMTDLLEETPEKMLGEKVSAVPGLPLEPIETTAKTMSLLTSTTTTTTKSGASQASGNDDGEQQSISDASVTWLSSSLGTAVGIGNNSFDSSTGGGQMSDRIGVNGGPISGLTDSINSFEALGQCSDNLGTGDAMSSLESQGQGHCSLKDQVITTTTTTLVTSSSPEMACLVSGSDANEISDFERYDIDRSSLGEFSPGLRLPEGGRETLGGSLSSVNDINEIPSEAAATDTPLISQSSVASSILSEQARHQLSYDLSPEIPCQGSGTVGETLTMRSDETQLYSEGDGTRPLSPIPPNDFGSNAVSSIGTYETWEEKSPCSDDTDMCMMMTPSSTDNFNVPPQLASISPSSSSTGLIMGNGSSSMNPIEGMTGIASELGRIEEEDEIGFILNSSKFNQNNGSAHEDFRTLAFDRSKPIPVSSIAPGHIGTVVEAHEGSSTGSSLQEFEKLEAEVIAAKTGTVSKPAHHGSSDSIGSFGSVGNKLVIGRGSQGDDNLSVNSLMEFEKLESECRDAEVIETAARDEAARLSEIEEGHESQASDSQETLSEPGRSDEEDADYEKRMKEIDEMIGVTKSINNN</sequence>
<feature type="region of interest" description="Disordered" evidence="12">
    <location>
        <begin position="2513"/>
        <end position="2553"/>
    </location>
</feature>
<feature type="compositionally biased region" description="Polar residues" evidence="12">
    <location>
        <begin position="1669"/>
        <end position="1685"/>
    </location>
</feature>
<feature type="repeat" description="ANK" evidence="11">
    <location>
        <begin position="143"/>
        <end position="168"/>
    </location>
</feature>
<feature type="compositionally biased region" description="Polar residues" evidence="12">
    <location>
        <begin position="2416"/>
        <end position="2427"/>
    </location>
</feature>
<dbReference type="PRINTS" id="PR01415">
    <property type="entry name" value="ANKYRIN"/>
</dbReference>
<dbReference type="Pfam" id="PF00791">
    <property type="entry name" value="ZU5"/>
    <property type="match status" value="1"/>
</dbReference>
<evidence type="ECO:0000256" key="5">
    <source>
        <dbReference type="ARBA" id="ARBA00022537"/>
    </source>
</evidence>
<evidence type="ECO:0000256" key="4">
    <source>
        <dbReference type="ARBA" id="ARBA00022490"/>
    </source>
</evidence>
<keyword evidence="6" id="KW-0677">Repeat</keyword>
<dbReference type="InterPro" id="IPR000906">
    <property type="entry name" value="ZU5_dom"/>
</dbReference>
<keyword evidence="7" id="KW-0800">Toxin</keyword>
<dbReference type="FunFam" id="2.60.220.30:FF:000001">
    <property type="entry name" value="Ankyrin-3 isoform 2"/>
    <property type="match status" value="1"/>
</dbReference>
<dbReference type="SMART" id="SM00218">
    <property type="entry name" value="ZU5"/>
    <property type="match status" value="1"/>
</dbReference>
<dbReference type="Proteomes" id="UP000015104">
    <property type="component" value="Unassembled WGS sequence"/>
</dbReference>
<feature type="repeat" description="ANK" evidence="11">
    <location>
        <begin position="733"/>
        <end position="765"/>
    </location>
</feature>
<dbReference type="FunFam" id="1.25.40.20:FF:000095">
    <property type="entry name" value="Ankyrin 2, isoform J"/>
    <property type="match status" value="1"/>
</dbReference>
<reference evidence="14" key="2">
    <citation type="submission" date="2015-06" db="UniProtKB">
        <authorList>
            <consortium name="EnsemblMetazoa"/>
        </authorList>
    </citation>
    <scope>IDENTIFICATION</scope>
</reference>
<dbReference type="FunFam" id="2.60.40.2660:FF:000001">
    <property type="entry name" value="Ankyrin-3 isoform 2"/>
    <property type="match status" value="1"/>
</dbReference>
<feature type="repeat" description="ANK" evidence="11">
    <location>
        <begin position="77"/>
        <end position="109"/>
    </location>
</feature>
<keyword evidence="4" id="KW-0963">Cytoplasm</keyword>
<feature type="repeat" description="ANK" evidence="11">
    <location>
        <begin position="304"/>
        <end position="336"/>
    </location>
</feature>
<feature type="compositionally biased region" description="Low complexity" evidence="12">
    <location>
        <begin position="1694"/>
        <end position="1716"/>
    </location>
</feature>
<feature type="domain" description="ZU5" evidence="13">
    <location>
        <begin position="915"/>
        <end position="1074"/>
    </location>
</feature>
<dbReference type="STRING" id="32264.T1KMS8"/>
<feature type="repeat" description="ANK" evidence="11">
    <location>
        <begin position="110"/>
        <end position="142"/>
    </location>
</feature>
<feature type="repeat" description="ANK" evidence="11">
    <location>
        <begin position="568"/>
        <end position="600"/>
    </location>
</feature>
<feature type="repeat" description="ANK" evidence="11">
    <location>
        <begin position="271"/>
        <end position="303"/>
    </location>
</feature>
<keyword evidence="7" id="KW-0638">Presynaptic neurotoxin</keyword>
<dbReference type="SMART" id="SM00248">
    <property type="entry name" value="ANK"/>
    <property type="match status" value="23"/>
</dbReference>
<feature type="compositionally biased region" description="Low complexity" evidence="12">
    <location>
        <begin position="2389"/>
        <end position="2406"/>
    </location>
</feature>
<keyword evidence="9" id="KW-0472">Membrane</keyword>
<keyword evidence="15" id="KW-1185">Reference proteome</keyword>
<feature type="repeat" description="ANK" evidence="11">
    <location>
        <begin position="700"/>
        <end position="732"/>
    </location>
</feature>
<dbReference type="PROSITE" id="PS50297">
    <property type="entry name" value="ANK_REP_REGION"/>
    <property type="match status" value="21"/>
</dbReference>
<feature type="repeat" description="ANK" evidence="11">
    <location>
        <begin position="634"/>
        <end position="666"/>
    </location>
</feature>
<dbReference type="InterPro" id="IPR011029">
    <property type="entry name" value="DEATH-like_dom_sf"/>
</dbReference>
<protein>
    <recommendedName>
        <fullName evidence="13">ZU5 domain-containing protein</fullName>
    </recommendedName>
</protein>
<dbReference type="SUPFAM" id="SSF48403">
    <property type="entry name" value="Ankyrin repeat"/>
    <property type="match status" value="3"/>
</dbReference>
<feature type="compositionally biased region" description="Polar residues" evidence="12">
    <location>
        <begin position="1800"/>
        <end position="1809"/>
    </location>
</feature>
<dbReference type="EnsemblMetazoa" id="tetur15g02730.1">
    <property type="protein sequence ID" value="tetur15g02730.1"/>
    <property type="gene ID" value="tetur15g02730"/>
</dbReference>
<dbReference type="Gene3D" id="2.60.40.2660">
    <property type="match status" value="1"/>
</dbReference>
<dbReference type="FunFam" id="1.25.40.20:FF:000003">
    <property type="entry name" value="Ankyrin, isoform B"/>
    <property type="match status" value="1"/>
</dbReference>
<dbReference type="Gene3D" id="1.10.533.10">
    <property type="entry name" value="Death Domain, Fas"/>
    <property type="match status" value="1"/>
</dbReference>
<feature type="compositionally biased region" description="Polar residues" evidence="12">
    <location>
        <begin position="2434"/>
        <end position="2459"/>
    </location>
</feature>
<feature type="region of interest" description="Disordered" evidence="12">
    <location>
        <begin position="2189"/>
        <end position="2209"/>
    </location>
</feature>
<organism evidence="14 15">
    <name type="scientific">Tetranychus urticae</name>
    <name type="common">Two-spotted spider mite</name>
    <dbReference type="NCBI Taxonomy" id="32264"/>
    <lineage>
        <taxon>Eukaryota</taxon>
        <taxon>Metazoa</taxon>
        <taxon>Ecdysozoa</taxon>
        <taxon>Arthropoda</taxon>
        <taxon>Chelicerata</taxon>
        <taxon>Arachnida</taxon>
        <taxon>Acari</taxon>
        <taxon>Acariformes</taxon>
        <taxon>Trombidiformes</taxon>
        <taxon>Prostigmata</taxon>
        <taxon>Eleutherengona</taxon>
        <taxon>Raphignathae</taxon>
        <taxon>Tetranychoidea</taxon>
        <taxon>Tetranychidae</taxon>
        <taxon>Tetranychus</taxon>
    </lineage>
</organism>
<evidence type="ECO:0000313" key="15">
    <source>
        <dbReference type="Proteomes" id="UP000015104"/>
    </source>
</evidence>
<feature type="repeat" description="ANK" evidence="11">
    <location>
        <begin position="403"/>
        <end position="435"/>
    </location>
</feature>